<evidence type="ECO:0000313" key="3">
    <source>
        <dbReference type="Proteomes" id="UP001469553"/>
    </source>
</evidence>
<feature type="region of interest" description="Disordered" evidence="1">
    <location>
        <begin position="1"/>
        <end position="38"/>
    </location>
</feature>
<organism evidence="2 3">
    <name type="scientific">Ameca splendens</name>
    <dbReference type="NCBI Taxonomy" id="208324"/>
    <lineage>
        <taxon>Eukaryota</taxon>
        <taxon>Metazoa</taxon>
        <taxon>Chordata</taxon>
        <taxon>Craniata</taxon>
        <taxon>Vertebrata</taxon>
        <taxon>Euteleostomi</taxon>
        <taxon>Actinopterygii</taxon>
        <taxon>Neopterygii</taxon>
        <taxon>Teleostei</taxon>
        <taxon>Neoteleostei</taxon>
        <taxon>Acanthomorphata</taxon>
        <taxon>Ovalentaria</taxon>
        <taxon>Atherinomorphae</taxon>
        <taxon>Cyprinodontiformes</taxon>
        <taxon>Goodeidae</taxon>
        <taxon>Ameca</taxon>
    </lineage>
</organism>
<evidence type="ECO:0000313" key="2">
    <source>
        <dbReference type="EMBL" id="MEQ2315291.1"/>
    </source>
</evidence>
<dbReference type="EMBL" id="JAHRIP010086392">
    <property type="protein sequence ID" value="MEQ2315291.1"/>
    <property type="molecule type" value="Genomic_DNA"/>
</dbReference>
<gene>
    <name evidence="2" type="ORF">AMECASPLE_020782</name>
</gene>
<comment type="caution">
    <text evidence="2">The sequence shown here is derived from an EMBL/GenBank/DDBJ whole genome shotgun (WGS) entry which is preliminary data.</text>
</comment>
<name>A0ABV1AAL3_9TELE</name>
<keyword evidence="3" id="KW-1185">Reference proteome</keyword>
<protein>
    <submittedName>
        <fullName evidence="2">Uncharacterized protein</fullName>
    </submittedName>
</protein>
<reference evidence="2 3" key="1">
    <citation type="submission" date="2021-06" db="EMBL/GenBank/DDBJ databases">
        <authorList>
            <person name="Palmer J.M."/>
        </authorList>
    </citation>
    <scope>NUCLEOTIDE SEQUENCE [LARGE SCALE GENOMIC DNA]</scope>
    <source>
        <strain evidence="2 3">AS_MEX2019</strain>
        <tissue evidence="2">Muscle</tissue>
    </source>
</reference>
<sequence length="98" mass="11006">MGYPGIYPVPKAGKKRGQTSVPSLHSVHSGAKDSQQHQPCRLQAHWDFKPDVFERRSALMRAECFQSTHSTSSLTDQHTKIIHLMPSANIAFPRVQPQ</sequence>
<dbReference type="Proteomes" id="UP001469553">
    <property type="component" value="Unassembled WGS sequence"/>
</dbReference>
<evidence type="ECO:0000256" key="1">
    <source>
        <dbReference type="SAM" id="MobiDB-lite"/>
    </source>
</evidence>
<proteinExistence type="predicted"/>
<accession>A0ABV1AAL3</accession>